<keyword evidence="8 13" id="KW-0131">Cell cycle</keyword>
<evidence type="ECO:0000256" key="6">
    <source>
        <dbReference type="ARBA" id="ARBA00022960"/>
    </source>
</evidence>
<dbReference type="GO" id="GO:0005737">
    <property type="term" value="C:cytoplasm"/>
    <property type="evidence" value="ECO:0007669"/>
    <property type="project" value="UniProtKB-SubCell"/>
</dbReference>
<feature type="binding site" evidence="13">
    <location>
        <position position="350"/>
    </location>
    <ligand>
        <name>UDP-N-acetyl-alpha-D-glucosamine</name>
        <dbReference type="ChEBI" id="CHEBI:57705"/>
    </ligand>
</feature>
<dbReference type="PANTHER" id="PTHR43783:SF1">
    <property type="entry name" value="UDP-N-ACETYLGLUCOSAMINE 1-CARBOXYVINYLTRANSFERASE"/>
    <property type="match status" value="1"/>
</dbReference>
<keyword evidence="4 13" id="KW-0132">Cell division</keyword>
<dbReference type="UniPathway" id="UPA00219"/>
<dbReference type="GO" id="GO:0008760">
    <property type="term" value="F:UDP-N-acetylglucosamine 1-carboxyvinyltransferase activity"/>
    <property type="evidence" value="ECO:0007669"/>
    <property type="project" value="UniProtKB-UniRule"/>
</dbReference>
<keyword evidence="7 13" id="KW-0573">Peptidoglycan synthesis</keyword>
<evidence type="ECO:0000256" key="4">
    <source>
        <dbReference type="ARBA" id="ARBA00022618"/>
    </source>
</evidence>
<dbReference type="InterPro" id="IPR036968">
    <property type="entry name" value="Enolpyruvate_Tfrase_sf"/>
</dbReference>
<evidence type="ECO:0000256" key="5">
    <source>
        <dbReference type="ARBA" id="ARBA00022679"/>
    </source>
</evidence>
<dbReference type="SUPFAM" id="SSF55205">
    <property type="entry name" value="EPT/RTPC-like"/>
    <property type="match status" value="1"/>
</dbReference>
<feature type="domain" description="Enolpyruvate transferase" evidence="14">
    <location>
        <begin position="27"/>
        <end position="428"/>
    </location>
</feature>
<organism evidence="15 16">
    <name type="scientific">Legionella pneumophila</name>
    <dbReference type="NCBI Taxonomy" id="446"/>
    <lineage>
        <taxon>Bacteria</taxon>
        <taxon>Pseudomonadati</taxon>
        <taxon>Pseudomonadota</taxon>
        <taxon>Gammaproteobacteria</taxon>
        <taxon>Legionellales</taxon>
        <taxon>Legionellaceae</taxon>
        <taxon>Legionella</taxon>
    </lineage>
</organism>
<dbReference type="EMBL" id="UGOL01000001">
    <property type="protein sequence ID" value="STX78725.1"/>
    <property type="molecule type" value="Genomic_DNA"/>
</dbReference>
<feature type="binding site" evidence="13">
    <location>
        <position position="328"/>
    </location>
    <ligand>
        <name>UDP-N-acetyl-alpha-D-glucosamine</name>
        <dbReference type="ChEBI" id="CHEBI:57705"/>
    </ligand>
</feature>
<keyword evidence="6 13" id="KW-0133">Cell shape</keyword>
<dbReference type="NCBIfam" id="TIGR01072">
    <property type="entry name" value="murA"/>
    <property type="match status" value="1"/>
</dbReference>
<comment type="caution">
    <text evidence="13">Lacks conserved residue(s) required for the propagation of feature annotation.</text>
</comment>
<dbReference type="Proteomes" id="UP000254631">
    <property type="component" value="Unassembled WGS sequence"/>
</dbReference>
<dbReference type="InterPro" id="IPR001986">
    <property type="entry name" value="Enolpyruvate_Tfrase_dom"/>
</dbReference>
<evidence type="ECO:0000256" key="1">
    <source>
        <dbReference type="ARBA" id="ARBA00004496"/>
    </source>
</evidence>
<protein>
    <recommendedName>
        <fullName evidence="13">UDP-N-acetylglucosamine 1-carboxyvinyltransferase</fullName>
        <ecNumber evidence="13">2.5.1.7</ecNumber>
    </recommendedName>
    <alternativeName>
        <fullName evidence="13">Enoylpyruvate transferase</fullName>
    </alternativeName>
    <alternativeName>
        <fullName evidence="13">UDP-N-acetylglucosamine enolpyruvyl transferase</fullName>
        <shortName evidence="13">EPT</shortName>
    </alternativeName>
</protein>
<dbReference type="Pfam" id="PF00275">
    <property type="entry name" value="EPSP_synthase"/>
    <property type="match status" value="1"/>
</dbReference>
<keyword evidence="9 13" id="KW-0961">Cell wall biogenesis/degradation</keyword>
<dbReference type="GO" id="GO:0019277">
    <property type="term" value="P:UDP-N-acetylgalactosamine biosynthetic process"/>
    <property type="evidence" value="ECO:0007669"/>
    <property type="project" value="InterPro"/>
</dbReference>
<dbReference type="InterPro" id="IPR050068">
    <property type="entry name" value="MurA_subfamily"/>
</dbReference>
<evidence type="ECO:0000256" key="10">
    <source>
        <dbReference type="ARBA" id="ARBA00023317"/>
    </source>
</evidence>
<dbReference type="GO" id="GO:0051301">
    <property type="term" value="P:cell division"/>
    <property type="evidence" value="ECO:0007669"/>
    <property type="project" value="UniProtKB-KW"/>
</dbReference>
<reference evidence="15 16" key="1">
    <citation type="submission" date="2018-06" db="EMBL/GenBank/DDBJ databases">
        <authorList>
            <consortium name="Pathogen Informatics"/>
            <person name="Doyle S."/>
        </authorList>
    </citation>
    <scope>NUCLEOTIDE SEQUENCE [LARGE SCALE GENOMIC DNA]</scope>
    <source>
        <strain evidence="15 16">NCTC12000</strain>
    </source>
</reference>
<proteinExistence type="inferred from homology"/>
<feature type="modified residue" description="2-(S-cysteinyl)pyruvic acid O-phosphothioketal" evidence="13">
    <location>
        <position position="136"/>
    </location>
</feature>
<dbReference type="Gene3D" id="3.65.10.10">
    <property type="entry name" value="Enolpyruvate transferase domain"/>
    <property type="match status" value="2"/>
</dbReference>
<evidence type="ECO:0000256" key="12">
    <source>
        <dbReference type="ARBA" id="ARBA00047527"/>
    </source>
</evidence>
<keyword evidence="3 13" id="KW-0963">Cytoplasm</keyword>
<dbReference type="RefSeq" id="WP_050486560.1">
    <property type="nucleotide sequence ID" value="NZ_BAZA01000159.1"/>
</dbReference>
<evidence type="ECO:0000313" key="15">
    <source>
        <dbReference type="EMBL" id="STX78725.1"/>
    </source>
</evidence>
<evidence type="ECO:0000256" key="11">
    <source>
        <dbReference type="ARBA" id="ARBA00038367"/>
    </source>
</evidence>
<dbReference type="GO" id="GO:0008360">
    <property type="term" value="P:regulation of cell shape"/>
    <property type="evidence" value="ECO:0007669"/>
    <property type="project" value="UniProtKB-KW"/>
</dbReference>
<dbReference type="EC" id="2.5.1.7" evidence="13"/>
<comment type="function">
    <text evidence="13">Cell wall formation. Adds enolpyruvyl to UDP-N-acetylglucosamine.</text>
</comment>
<dbReference type="PANTHER" id="PTHR43783">
    <property type="entry name" value="UDP-N-ACETYLGLUCOSAMINE 1-CARBOXYVINYLTRANSFERASE"/>
    <property type="match status" value="1"/>
</dbReference>
<name>A0A378K537_LEGPN</name>
<evidence type="ECO:0000256" key="2">
    <source>
        <dbReference type="ARBA" id="ARBA00004752"/>
    </source>
</evidence>
<keyword evidence="10 13" id="KW-0670">Pyruvate</keyword>
<accession>A0A378K537</accession>
<feature type="binding site" evidence="13">
    <location>
        <begin position="41"/>
        <end position="42"/>
    </location>
    <ligand>
        <name>phosphoenolpyruvate</name>
        <dbReference type="ChEBI" id="CHEBI:58702"/>
    </ligand>
</feature>
<comment type="similarity">
    <text evidence="11 13">Belongs to the EPSP synthase family. MurA subfamily.</text>
</comment>
<gene>
    <name evidence="15" type="primary">murA_1</name>
    <name evidence="13" type="synonym">murA</name>
    <name evidence="15" type="ORF">NCTC12000_00711</name>
</gene>
<dbReference type="CDD" id="cd01555">
    <property type="entry name" value="UdpNAET"/>
    <property type="match status" value="1"/>
</dbReference>
<comment type="catalytic activity">
    <reaction evidence="12 13">
        <text>phosphoenolpyruvate + UDP-N-acetyl-alpha-D-glucosamine = UDP-N-acetyl-3-O-(1-carboxyvinyl)-alpha-D-glucosamine + phosphate</text>
        <dbReference type="Rhea" id="RHEA:18681"/>
        <dbReference type="ChEBI" id="CHEBI:43474"/>
        <dbReference type="ChEBI" id="CHEBI:57705"/>
        <dbReference type="ChEBI" id="CHEBI:58702"/>
        <dbReference type="ChEBI" id="CHEBI:68483"/>
        <dbReference type="EC" id="2.5.1.7"/>
    </reaction>
</comment>
<sequence length="507" mass="54867">MLSKYELIKPDIGSSHGNITKVYEIVGGKPLRGQVKVSGSKNAALPVLAASLLCKEPLQLTNLPKILDVTNMIQCMEALGKRFEFINTNTIKIGNREMDTLTIPKEAARQIRASIILLGPLVAQYPKVILPLPGGCSIGKRPIDLHISALNALGVDIVELPDCLVCSRRYARLQGNTINFSIKTVTGTENAMMAAVLAEGTTIINNAAMEPEIVDLANFLNRLGAKIDGAGSDRITISGVDKLNSCGSYSIMADRIEAGTYLVAAAMTRGSISVKGVNPDYLVAVLSELKCAGAKITCDSDSIQLDMGEEYGESLNITTKPYPGFPTDLQSLFLSLTCVLRGNSYLCETLFEDRFQIVQELKKMGANISLKDNTAHIKGVSRLRGSQVNATDLRSGAALVCASLAAEGITQIFAIEHIERGYEDLILKLKALGANIKLIENTHVTSTELSDSHFKEATSSETRIQRASLIETVVTPSITTFGQFKRVPTGEVTELEKQQIPYLHHIM</sequence>
<evidence type="ECO:0000256" key="9">
    <source>
        <dbReference type="ARBA" id="ARBA00023316"/>
    </source>
</evidence>
<comment type="pathway">
    <text evidence="2 13">Cell wall biogenesis; peptidoglycan biosynthesis.</text>
</comment>
<evidence type="ECO:0000256" key="3">
    <source>
        <dbReference type="ARBA" id="ARBA00022490"/>
    </source>
</evidence>
<evidence type="ECO:0000256" key="13">
    <source>
        <dbReference type="HAMAP-Rule" id="MF_00111"/>
    </source>
</evidence>
<dbReference type="AlphaFoldDB" id="A0A378K537"/>
<feature type="binding site" evidence="13">
    <location>
        <begin position="141"/>
        <end position="145"/>
    </location>
    <ligand>
        <name>UDP-N-acetyl-alpha-D-glucosamine</name>
        <dbReference type="ChEBI" id="CHEBI:57705"/>
    </ligand>
</feature>
<evidence type="ECO:0000256" key="8">
    <source>
        <dbReference type="ARBA" id="ARBA00023306"/>
    </source>
</evidence>
<dbReference type="NCBIfam" id="NF006873">
    <property type="entry name" value="PRK09369.1"/>
    <property type="match status" value="1"/>
</dbReference>
<comment type="subcellular location">
    <subcellularLocation>
        <location evidence="1 13">Cytoplasm</location>
    </subcellularLocation>
</comment>
<feature type="active site" description="Proton donor" evidence="13">
    <location>
        <position position="136"/>
    </location>
</feature>
<evidence type="ECO:0000313" key="16">
    <source>
        <dbReference type="Proteomes" id="UP000254631"/>
    </source>
</evidence>
<dbReference type="GO" id="GO:0071555">
    <property type="term" value="P:cell wall organization"/>
    <property type="evidence" value="ECO:0007669"/>
    <property type="project" value="UniProtKB-KW"/>
</dbReference>
<dbReference type="HAMAP" id="MF_00111">
    <property type="entry name" value="MurA"/>
    <property type="match status" value="1"/>
</dbReference>
<dbReference type="InterPro" id="IPR013792">
    <property type="entry name" value="RNA3'P_cycl/enolpyr_Trfase_a/b"/>
</dbReference>
<dbReference type="GO" id="GO:0009252">
    <property type="term" value="P:peptidoglycan biosynthetic process"/>
    <property type="evidence" value="ECO:0007669"/>
    <property type="project" value="UniProtKB-UniRule"/>
</dbReference>
<evidence type="ECO:0000256" key="7">
    <source>
        <dbReference type="ARBA" id="ARBA00022984"/>
    </source>
</evidence>
<keyword evidence="5 13" id="KW-0808">Transferase</keyword>
<feature type="binding site" evidence="13">
    <location>
        <position position="112"/>
    </location>
    <ligand>
        <name>UDP-N-acetyl-alpha-D-glucosamine</name>
        <dbReference type="ChEBI" id="CHEBI:57705"/>
    </ligand>
</feature>
<dbReference type="InterPro" id="IPR005750">
    <property type="entry name" value="UDP_GlcNAc_COvinyl_MurA"/>
</dbReference>
<evidence type="ECO:0000259" key="14">
    <source>
        <dbReference type="Pfam" id="PF00275"/>
    </source>
</evidence>